<protein>
    <submittedName>
        <fullName evidence="4">Uncharacterized protein</fullName>
    </submittedName>
</protein>
<dbReference type="AlphaFoldDB" id="A0A151GFF1"/>
<dbReference type="RefSeq" id="XP_040655133.1">
    <property type="nucleotide sequence ID" value="XM_040805029.1"/>
</dbReference>
<evidence type="ECO:0000313" key="4">
    <source>
        <dbReference type="EMBL" id="KYK55781.1"/>
    </source>
</evidence>
<dbReference type="InParanoid" id="A0A151GFF1"/>
<reference evidence="4 5" key="1">
    <citation type="journal article" date="2016" name="Sci. Rep.">
        <title>Insights into Adaptations to a Near-Obligate Nematode Endoparasitic Lifestyle from the Finished Genome of Drechmeria coniospora.</title>
        <authorList>
            <person name="Zhang L."/>
            <person name="Zhou Z."/>
            <person name="Guo Q."/>
            <person name="Fokkens L."/>
            <person name="Miskei M."/>
            <person name="Pocsi I."/>
            <person name="Zhang W."/>
            <person name="Chen M."/>
            <person name="Wang L."/>
            <person name="Sun Y."/>
            <person name="Donzelli B.G."/>
            <person name="Gibson D.M."/>
            <person name="Nelson D.R."/>
            <person name="Luo J.G."/>
            <person name="Rep M."/>
            <person name="Liu H."/>
            <person name="Yang S."/>
            <person name="Wang J."/>
            <person name="Krasnoff S.B."/>
            <person name="Xu Y."/>
            <person name="Molnar I."/>
            <person name="Lin M."/>
        </authorList>
    </citation>
    <scope>NUCLEOTIDE SEQUENCE [LARGE SCALE GENOMIC DNA]</scope>
    <source>
        <strain evidence="4 5">ARSEF 6962</strain>
    </source>
</reference>
<feature type="region of interest" description="Disordered" evidence="1">
    <location>
        <begin position="244"/>
        <end position="284"/>
    </location>
</feature>
<feature type="region of interest" description="Disordered" evidence="1">
    <location>
        <begin position="132"/>
        <end position="161"/>
    </location>
</feature>
<sequence length="284" mass="31419">MLRKTEHLGMDLQTPLAHPLTNTSLTHRPRGTLERRARTAAARRMAQQHEPSAVSETDGVRSFTDQDPIYQAFDSYPWAKDEAFLSGLAAILQNAQDSPADIATRARIFYYAQRIGVQIDFDRYREWLARHPDHHPPQVLPQNHLDPSKQTEQPQGSALPWQQAAPKAELYLDRKPTSGSADEAGGEPNYPMAFAEMLQLLQEGKTIPGIKQIPNTVARDRSVKPVGARTAPKKPWEKNAAAAIPEAHLPQSLDEDFPPLETEASETAQESAASACNAHSNNAL</sequence>
<dbReference type="PANTHER" id="PTHR36855">
    <property type="entry name" value="CHROMOSOME 10, WHOLE GENOME SHOTGUN SEQUENCE"/>
    <property type="match status" value="1"/>
</dbReference>
<dbReference type="EMBL" id="LAYC01000003">
    <property type="protein sequence ID" value="KYK55781.1"/>
    <property type="molecule type" value="Genomic_DNA"/>
</dbReference>
<dbReference type="Pfam" id="PF25871">
    <property type="entry name" value="HTH_76"/>
    <property type="match status" value="1"/>
</dbReference>
<evidence type="ECO:0000259" key="3">
    <source>
        <dbReference type="Pfam" id="PF25871"/>
    </source>
</evidence>
<comment type="caution">
    <text evidence="4">The sequence shown here is derived from an EMBL/GenBank/DDBJ whole genome shotgun (WGS) entry which is preliminary data.</text>
</comment>
<organism evidence="4 5">
    <name type="scientific">Drechmeria coniospora</name>
    <name type="common">Nematophagous fungus</name>
    <name type="synonym">Meria coniospora</name>
    <dbReference type="NCBI Taxonomy" id="98403"/>
    <lineage>
        <taxon>Eukaryota</taxon>
        <taxon>Fungi</taxon>
        <taxon>Dikarya</taxon>
        <taxon>Ascomycota</taxon>
        <taxon>Pezizomycotina</taxon>
        <taxon>Sordariomycetes</taxon>
        <taxon>Hypocreomycetidae</taxon>
        <taxon>Hypocreales</taxon>
        <taxon>Ophiocordycipitaceae</taxon>
        <taxon>Drechmeria</taxon>
    </lineage>
</organism>
<evidence type="ECO:0000256" key="1">
    <source>
        <dbReference type="SAM" id="MobiDB-lite"/>
    </source>
</evidence>
<feature type="domain" description="PEX14-like helix-turn-helix" evidence="3">
    <location>
        <begin position="69"/>
        <end position="132"/>
    </location>
</feature>
<dbReference type="Proteomes" id="UP000076580">
    <property type="component" value="Chromosome 03"/>
</dbReference>
<dbReference type="Pfam" id="PF17733">
    <property type="entry name" value="KPWE_dom"/>
    <property type="match status" value="1"/>
</dbReference>
<keyword evidence="5" id="KW-1185">Reference proteome</keyword>
<gene>
    <name evidence="4" type="ORF">DCS_07745</name>
</gene>
<feature type="compositionally biased region" description="Low complexity" evidence="1">
    <location>
        <begin position="261"/>
        <end position="284"/>
    </location>
</feature>
<dbReference type="InterPro" id="IPR058841">
    <property type="entry name" value="HTH_76"/>
</dbReference>
<dbReference type="GeneID" id="63720388"/>
<accession>A0A151GFF1</accession>
<dbReference type="STRING" id="98403.A0A151GFF1"/>
<proteinExistence type="predicted"/>
<dbReference type="InterPro" id="IPR040554">
    <property type="entry name" value="KPWE_PEX14_dom"/>
</dbReference>
<name>A0A151GFF1_DRECN</name>
<evidence type="ECO:0000259" key="2">
    <source>
        <dbReference type="Pfam" id="PF17733"/>
    </source>
</evidence>
<dbReference type="PANTHER" id="PTHR36855:SF1">
    <property type="entry name" value="PEROXISOME MEMBRANE ANCHOR PROTEIN PEX14P N-TERMINAL DOMAIN-CONTAINING PROTEIN"/>
    <property type="match status" value="1"/>
</dbReference>
<evidence type="ECO:0000313" key="5">
    <source>
        <dbReference type="Proteomes" id="UP000076580"/>
    </source>
</evidence>
<feature type="domain" description="Peroxisomal membrane protein PEX14-like KPWE" evidence="2">
    <location>
        <begin position="190"/>
        <end position="238"/>
    </location>
</feature>